<evidence type="ECO:0000313" key="2">
    <source>
        <dbReference type="Proteomes" id="UP000094197"/>
    </source>
</evidence>
<accession>A0A1D7V242</accession>
<dbReference type="KEGG" id="laj:A0128_04770"/>
<gene>
    <name evidence="1" type="ORF">A0128_04770</name>
</gene>
<dbReference type="Proteomes" id="UP000094197">
    <property type="component" value="Chromosome 1"/>
</dbReference>
<dbReference type="AlphaFoldDB" id="A0A1D7V242"/>
<sequence length="146" mass="17056">MSEESDPILKLQKDFGEAFYSEFKEFFGEEKEHGYELYSLSGDESGPKGSWVTFTIRNSFASRSLVFRYDPENHTFYAMLKIQVIPGEEDWDLDSLFRRKGYPVPEFKDSLKNAGEWIFHSIARHYLGAIFQYCPRILEPDFLPAS</sequence>
<evidence type="ECO:0000313" key="1">
    <source>
        <dbReference type="EMBL" id="AOP35914.1"/>
    </source>
</evidence>
<reference evidence="1 2" key="1">
    <citation type="submission" date="2016-04" db="EMBL/GenBank/DDBJ databases">
        <title>Complete genome seqeunce of Leptospira alstonii serovar Room22.</title>
        <authorList>
            <person name="Nally J.E."/>
            <person name="Bayles D.O."/>
            <person name="Hurley D."/>
            <person name="Fanning S."/>
            <person name="McMahon B.J."/>
            <person name="Arent Z."/>
        </authorList>
    </citation>
    <scope>NUCLEOTIDE SEQUENCE [LARGE SCALE GENOMIC DNA]</scope>
    <source>
        <strain evidence="1 2">GWTS #1</strain>
    </source>
</reference>
<proteinExistence type="predicted"/>
<dbReference type="OrthoDB" id="341574at2"/>
<name>A0A1D7V242_9LEPT</name>
<keyword evidence="2" id="KW-1185">Reference proteome</keyword>
<organism evidence="1 2">
    <name type="scientific">Leptospira tipperaryensis</name>
    <dbReference type="NCBI Taxonomy" id="2564040"/>
    <lineage>
        <taxon>Bacteria</taxon>
        <taxon>Pseudomonadati</taxon>
        <taxon>Spirochaetota</taxon>
        <taxon>Spirochaetia</taxon>
        <taxon>Leptospirales</taxon>
        <taxon>Leptospiraceae</taxon>
        <taxon>Leptospira</taxon>
    </lineage>
</organism>
<protein>
    <submittedName>
        <fullName evidence="1">Uncharacterized protein</fullName>
    </submittedName>
</protein>
<dbReference type="EMBL" id="CP015217">
    <property type="protein sequence ID" value="AOP35914.1"/>
    <property type="molecule type" value="Genomic_DNA"/>
</dbReference>